<proteinExistence type="predicted"/>
<dbReference type="Pfam" id="PF00041">
    <property type="entry name" value="fn3"/>
    <property type="match status" value="1"/>
</dbReference>
<reference evidence="3" key="1">
    <citation type="submission" date="2019-10" db="EMBL/GenBank/DDBJ databases">
        <title>Draft genome sequence of Panacibacter sp. KCS-6.</title>
        <authorList>
            <person name="Yim K.J."/>
        </authorList>
    </citation>
    <scope>NUCLEOTIDE SEQUENCE</scope>
    <source>
        <strain evidence="3">KCS-6</strain>
    </source>
</reference>
<dbReference type="Gene3D" id="2.60.40.2030">
    <property type="match status" value="1"/>
</dbReference>
<organism evidence="3 4">
    <name type="scientific">Limnovirga soli</name>
    <dbReference type="NCBI Taxonomy" id="2656915"/>
    <lineage>
        <taxon>Bacteria</taxon>
        <taxon>Pseudomonadati</taxon>
        <taxon>Bacteroidota</taxon>
        <taxon>Chitinophagia</taxon>
        <taxon>Chitinophagales</taxon>
        <taxon>Chitinophagaceae</taxon>
        <taxon>Limnovirga</taxon>
    </lineage>
</organism>
<dbReference type="RefSeq" id="WP_171608242.1">
    <property type="nucleotide sequence ID" value="NZ_WHPF01000008.1"/>
</dbReference>
<dbReference type="Proteomes" id="UP000598971">
    <property type="component" value="Unassembled WGS sequence"/>
</dbReference>
<gene>
    <name evidence="3" type="ORF">GD597_12590</name>
</gene>
<evidence type="ECO:0000313" key="4">
    <source>
        <dbReference type="Proteomes" id="UP000598971"/>
    </source>
</evidence>
<evidence type="ECO:0000256" key="1">
    <source>
        <dbReference type="SAM" id="SignalP"/>
    </source>
</evidence>
<dbReference type="InterPro" id="IPR036116">
    <property type="entry name" value="FN3_sf"/>
</dbReference>
<dbReference type="Pfam" id="PF18962">
    <property type="entry name" value="Por_Secre_tail"/>
    <property type="match status" value="1"/>
</dbReference>
<dbReference type="InterPro" id="IPR058897">
    <property type="entry name" value="PAPPA_SD_C"/>
</dbReference>
<accession>A0A8J8FGM0</accession>
<feature type="chain" id="PRO_5035290986" evidence="1">
    <location>
        <begin position="24"/>
        <end position="2167"/>
    </location>
</feature>
<dbReference type="InterPro" id="IPR013783">
    <property type="entry name" value="Ig-like_fold"/>
</dbReference>
<keyword evidence="1" id="KW-0732">Signal</keyword>
<dbReference type="InterPro" id="IPR026444">
    <property type="entry name" value="Secre_tail"/>
</dbReference>
<protein>
    <submittedName>
        <fullName evidence="3">T9SS type A sorting domain-containing protein</fullName>
    </submittedName>
</protein>
<dbReference type="InterPro" id="IPR038081">
    <property type="entry name" value="CalX-like_sf"/>
</dbReference>
<dbReference type="Pfam" id="PF21722">
    <property type="entry name" value="Gly_rich_2"/>
    <property type="match status" value="1"/>
</dbReference>
<dbReference type="SUPFAM" id="SSF141072">
    <property type="entry name" value="CalX-like"/>
    <property type="match status" value="1"/>
</dbReference>
<dbReference type="Gene3D" id="2.60.40.10">
    <property type="entry name" value="Immunoglobulins"/>
    <property type="match status" value="1"/>
</dbReference>
<feature type="signal peptide" evidence="1">
    <location>
        <begin position="1"/>
        <end position="23"/>
    </location>
</feature>
<dbReference type="InterPro" id="IPR049304">
    <property type="entry name" value="Gly_rich_dom"/>
</dbReference>
<dbReference type="EMBL" id="WHPF01000008">
    <property type="protein sequence ID" value="NNV56302.1"/>
    <property type="molecule type" value="Genomic_DNA"/>
</dbReference>
<evidence type="ECO:0000313" key="3">
    <source>
        <dbReference type="EMBL" id="NNV56302.1"/>
    </source>
</evidence>
<evidence type="ECO:0000259" key="2">
    <source>
        <dbReference type="PROSITE" id="PS50853"/>
    </source>
</evidence>
<name>A0A8J8FGM0_9BACT</name>
<keyword evidence="4" id="KW-1185">Reference proteome</keyword>
<feature type="domain" description="Fibronectin type-III" evidence="2">
    <location>
        <begin position="1984"/>
        <end position="2074"/>
    </location>
</feature>
<dbReference type="Pfam" id="PF25900">
    <property type="entry name" value="PAPPA"/>
    <property type="match status" value="1"/>
</dbReference>
<dbReference type="NCBIfam" id="TIGR04183">
    <property type="entry name" value="Por_Secre_tail"/>
    <property type="match status" value="1"/>
</dbReference>
<dbReference type="PROSITE" id="PS50853">
    <property type="entry name" value="FN3"/>
    <property type="match status" value="1"/>
</dbReference>
<dbReference type="CDD" id="cd00063">
    <property type="entry name" value="FN3"/>
    <property type="match status" value="1"/>
</dbReference>
<dbReference type="InterPro" id="IPR003961">
    <property type="entry name" value="FN3_dom"/>
</dbReference>
<sequence length="2167" mass="227046">MKTLLLRTALLQYLLLCCGALLAQTTVTFTSSGSFTVPPGVTSVTVQLWGAGGAGSSPAGGGGAFVQSTSIPVKGGQVIPVTVGNGGLGQGFPVGCTTCNKGGNSSFGTYVTANGGSAGGFTYAGYTSGTGAGGAASTGTYVAQSYAGGNGGYATNVSNVGNYGGGGGSAFTNQAGGNGGASIPFYICTGSYSSANENGGSGTGKGGQGTNNGFVIFNDRCGPLTGENGGYPGGGGGGAYLDPNTGRFPGNGANGKVVVTYTCTPLAGLIKNAHSVPYPPQLSPDYIQDSSAIVQAPSADNGLIYTWQKSIDNINWSTAINNTNTLAYRFDKDSLKTTTYYRRQSNACNITSTSNTVKITVIPNPNGSIQGKVITKNNIPVQGITIYAQKVNSLPGSPQSWKDSAVTDFEGKYTIPRIYYGDINETGNGISIATNFTITPAKAAHLFNPVSRAKTFTDQFHSFIDQDFIDTTVISIAGTIYQKGCIGCLNANGIAVDTIQAAMDSVSLTCINITQPISYTTKSGYISPYGYGSFAFTVTDAGIYNISAAYKNHSITPGVTLVDANSNVSGVVFTDTTTRIISGYFSAGCNDNIGTATLEFDDVLFTNTGAPRSSVFKKQVVTDPQTGFYSVRLPARKYKVQVIGFTPVAGGDVSSPDLLDFFNNRMSQDSLTRNIDTANEVLNLVYQRPPTLVIGGLDNAVSCTIPLNSLDFAVWPQNETRTLRFYVYQGPESKGCPVLYNPVKPDSIQLFTNVQVDDINDSFTLAVTNGVVIDTLKAGLPNIISPYYKIFNLQFTDAFGRQATQINKNVVVTGVKSDPGSFATVSPEIPLMVLHDPPGNLSSSFWEQSSTSETAFRIYTQQATDVKAWEQVKIGSDIFTGIGVETESKVWGSINSSVDVTAKNSTDAETILSTKITNRISTATDATGVGASGDVYIGAALNLLYSTANEVIYDGCAVTQDKKLIIADNGFATQYIYSEGYIRNNVIPTLQAFAANTGNTPEQISNYNNQISIWQQVLANNALNKTRAAFEANRSFDGSVGPISYTSTQTNTNSSTVEFNLEINSSVAAELGLEVAGSGISGGVTVAFKTETGKSVTNTSITETTTGYILDDSNTGDNFSVNVKKDPVYGSPVFETVAGQSSCPAEANTLPRDNMQFLVPVPSVSGVAANQDAIFTMLLGNNNTTETRDYYLSFNQSSNPNGAVVSIGGTVVSQPIKYTVASGSQVTVTVTVRKNSSVNVYSYEGLSFTLSSTCSDISKTQLISAYFISPCSDIVLTSPQNNWIAKASDNNIVPVQFNGYTVANLQSVTLEYAKEGVSSWTNGPSLSQSQLGTGTNGSIINWNVSALADGLYNIRMRLNCASGVVYSQRATGIIDRTAPALLGKPAPTDDSYSTGDAISFSYTENIDNSNLNSGIASMQRMSNNSNIPVQISGYGNKLVIIPLQNIATFTGESFRVIVKNISDIYGNVKASTDTTFFVAGSFTAGTGANALNISATTSSVYENAPGTMDVFFTLGQAAANDISVNYNIAGTAAYTTDYGVTYSAGQNSSSGFDGIQGTIIIPKGSAQSILKIDPIADSSFEGDETISIALVTGGDYSIGANNFITDTIKNDDIPAPVIIASGPTSFCEGDSVQLSVQAIDTTTQFANTVLGYSSQYSTNGWSAQKALGQPNVYPNYGDIAEAWATENPDNSREYLELGYADAKLINFIDIYETNAPGSIDTVYIKNPNTGLFEIVYTATASPQPPVARKLRISFSTPAFPVAAIRIALNSAAVPEWNEIDAVGIGYASAYTGYQWSNGATTQSIRVKTSGNYKVTATNAAGFTGTSAPTVVTVNAKPNLTVTANGPTTFCSGNNLTLTASGGSSYLWSTGATTPSIMVTTSGNYSVTATNAGGCSAVSAAIVVTVNAKPTPLITYTGSITNLCPGKTVTLDAGIGYTSYIWSNGATTRTIVVTAAGNYAVTVSNAFGCSATSPTVAVTYLGCAPPANLTVSNITGTSAKLSWDKVTCAVGYQLQYRKKGTTAWNIIQQVGNTKTLNGLAVATTYQWRVQTGCVTTNPVIASTIVSGPEFTTAAAVTAIANTNQLNYAVPLAAVIYPNPVKNTAILNITGNTSNMAITITNLLGKTIWQQTGVNTQRLAIPVNILTNGVYLVTVNNGKERIVLKMVKE</sequence>
<comment type="caution">
    <text evidence="3">The sequence shown here is derived from an EMBL/GenBank/DDBJ whole genome shotgun (WGS) entry which is preliminary data.</text>
</comment>
<dbReference type="SUPFAM" id="SSF49265">
    <property type="entry name" value="Fibronectin type III"/>
    <property type="match status" value="1"/>
</dbReference>